<keyword evidence="6" id="KW-1003">Cell membrane</keyword>
<dbReference type="EMBL" id="JACHFM010000004">
    <property type="protein sequence ID" value="MBB5223918.1"/>
    <property type="molecule type" value="Genomic_DNA"/>
</dbReference>
<evidence type="ECO:0000256" key="6">
    <source>
        <dbReference type="RuleBase" id="RU363076"/>
    </source>
</evidence>
<dbReference type="RefSeq" id="WP_184153747.1">
    <property type="nucleotide sequence ID" value="NZ_JACHFM010000004.1"/>
</dbReference>
<dbReference type="Proteomes" id="UP000549457">
    <property type="component" value="Unassembled WGS sequence"/>
</dbReference>
<name>A0A840STG5_9RHOB</name>
<dbReference type="PROSITE" id="PS50895">
    <property type="entry name" value="SURF1"/>
    <property type="match status" value="1"/>
</dbReference>
<organism evidence="7 8">
    <name type="scientific">Amaricoccus macauensis</name>
    <dbReference type="NCBI Taxonomy" id="57001"/>
    <lineage>
        <taxon>Bacteria</taxon>
        <taxon>Pseudomonadati</taxon>
        <taxon>Pseudomonadota</taxon>
        <taxon>Alphaproteobacteria</taxon>
        <taxon>Rhodobacterales</taxon>
        <taxon>Paracoccaceae</taxon>
        <taxon>Amaricoccus</taxon>
    </lineage>
</organism>
<proteinExistence type="inferred from homology"/>
<evidence type="ECO:0000256" key="3">
    <source>
        <dbReference type="ARBA" id="ARBA00022692"/>
    </source>
</evidence>
<dbReference type="CDD" id="cd06662">
    <property type="entry name" value="SURF1"/>
    <property type="match status" value="1"/>
</dbReference>
<dbReference type="PANTHER" id="PTHR23427">
    <property type="entry name" value="SURFEIT LOCUS PROTEIN"/>
    <property type="match status" value="1"/>
</dbReference>
<accession>A0A840STG5</accession>
<keyword evidence="3 6" id="KW-0812">Transmembrane</keyword>
<keyword evidence="8" id="KW-1185">Reference proteome</keyword>
<gene>
    <name evidence="7" type="ORF">HNP73_003872</name>
</gene>
<sequence>MTRRMIAPLLFGVVGVAILLSLGIWQVQRLAWKNAILNEIGTRLAAEAVAIPSAPDPAVDAYRRVMADGVIEPGELDVYTSNPPQGVGYRAIVPLRLADGRLVLLDRGFVPIENKDDARLVGPIHVEGALVWPQETDFFTSEPDQEKNIWFARDVPLMAKALGTLPVMVVTETSDDPNGPTPMPLTVNIPNDHLQYAITWFLLAVVWAGMTGYLLWRIKRRID</sequence>
<evidence type="ECO:0000313" key="8">
    <source>
        <dbReference type="Proteomes" id="UP000549457"/>
    </source>
</evidence>
<dbReference type="GO" id="GO:0005886">
    <property type="term" value="C:plasma membrane"/>
    <property type="evidence" value="ECO:0007669"/>
    <property type="project" value="UniProtKB-SubCell"/>
</dbReference>
<evidence type="ECO:0000256" key="1">
    <source>
        <dbReference type="ARBA" id="ARBA00004370"/>
    </source>
</evidence>
<protein>
    <recommendedName>
        <fullName evidence="6">SURF1-like protein</fullName>
    </recommendedName>
</protein>
<dbReference type="AlphaFoldDB" id="A0A840STG5"/>
<dbReference type="InterPro" id="IPR002994">
    <property type="entry name" value="Surf1/Shy1"/>
</dbReference>
<dbReference type="Pfam" id="PF02104">
    <property type="entry name" value="SURF1"/>
    <property type="match status" value="1"/>
</dbReference>
<dbReference type="InterPro" id="IPR045214">
    <property type="entry name" value="Surf1/Surf4"/>
</dbReference>
<keyword evidence="4 6" id="KW-1133">Transmembrane helix</keyword>
<keyword evidence="5 6" id="KW-0472">Membrane</keyword>
<reference evidence="7 8" key="1">
    <citation type="submission" date="2020-08" db="EMBL/GenBank/DDBJ databases">
        <title>Genomic Encyclopedia of Type Strains, Phase IV (KMG-IV): sequencing the most valuable type-strain genomes for metagenomic binning, comparative biology and taxonomic classification.</title>
        <authorList>
            <person name="Goeker M."/>
        </authorList>
    </citation>
    <scope>NUCLEOTIDE SEQUENCE [LARGE SCALE GENOMIC DNA]</scope>
    <source>
        <strain evidence="7 8">DSM 101730</strain>
    </source>
</reference>
<evidence type="ECO:0000256" key="2">
    <source>
        <dbReference type="ARBA" id="ARBA00007165"/>
    </source>
</evidence>
<dbReference type="PANTHER" id="PTHR23427:SF2">
    <property type="entry name" value="SURFEIT LOCUS PROTEIN 1"/>
    <property type="match status" value="1"/>
</dbReference>
<evidence type="ECO:0000256" key="5">
    <source>
        <dbReference type="ARBA" id="ARBA00023136"/>
    </source>
</evidence>
<feature type="transmembrane region" description="Helical" evidence="6">
    <location>
        <begin position="194"/>
        <end position="216"/>
    </location>
</feature>
<evidence type="ECO:0000256" key="4">
    <source>
        <dbReference type="ARBA" id="ARBA00022989"/>
    </source>
</evidence>
<comment type="subcellular location">
    <subcellularLocation>
        <location evidence="6">Cell membrane</location>
        <topology evidence="6">Multi-pass membrane protein</topology>
    </subcellularLocation>
    <subcellularLocation>
        <location evidence="1">Membrane</location>
    </subcellularLocation>
</comment>
<evidence type="ECO:0000313" key="7">
    <source>
        <dbReference type="EMBL" id="MBB5223918.1"/>
    </source>
</evidence>
<comment type="similarity">
    <text evidence="2 6">Belongs to the SURF1 family.</text>
</comment>
<comment type="caution">
    <text evidence="7">The sequence shown here is derived from an EMBL/GenBank/DDBJ whole genome shotgun (WGS) entry which is preliminary data.</text>
</comment>
<comment type="caution">
    <text evidence="6">Lacks conserved residue(s) required for the propagation of feature annotation.</text>
</comment>